<name>A0ABX1QHE6_9RHOO</name>
<keyword evidence="1 3" id="KW-0808">Transferase</keyword>
<dbReference type="InterPro" id="IPR038136">
    <property type="entry name" value="CofD-like_dom_sf"/>
</dbReference>
<dbReference type="InterPro" id="IPR010115">
    <property type="entry name" value="FbiA/CofD"/>
</dbReference>
<dbReference type="HAMAP" id="MF_01257">
    <property type="entry name" value="CofD"/>
    <property type="match status" value="1"/>
</dbReference>
<dbReference type="PANTHER" id="PTHR43007">
    <property type="entry name" value="2-PHOSPHO-L-LACTATE TRANSFERASE"/>
    <property type="match status" value="1"/>
</dbReference>
<dbReference type="PANTHER" id="PTHR43007:SF1">
    <property type="entry name" value="2-PHOSPHO-L-LACTATE TRANSFERASE"/>
    <property type="match status" value="1"/>
</dbReference>
<dbReference type="Pfam" id="PF01933">
    <property type="entry name" value="CofD"/>
    <property type="match status" value="1"/>
</dbReference>
<protein>
    <submittedName>
        <fullName evidence="3">2-phospho-L-lactate transferase</fullName>
        <ecNumber evidence="3">2.7.8.28</ecNumber>
    </submittedName>
</protein>
<dbReference type="InterPro" id="IPR002882">
    <property type="entry name" value="CofD"/>
</dbReference>
<keyword evidence="2" id="KW-0460">Magnesium</keyword>
<gene>
    <name evidence="3" type="ORF">GPA25_17030</name>
</gene>
<dbReference type="EMBL" id="WTVQ01000033">
    <property type="protein sequence ID" value="NMG76465.1"/>
    <property type="molecule type" value="Genomic_DNA"/>
</dbReference>
<dbReference type="Proteomes" id="UP000648984">
    <property type="component" value="Unassembled WGS sequence"/>
</dbReference>
<keyword evidence="4" id="KW-1185">Reference proteome</keyword>
<evidence type="ECO:0000313" key="4">
    <source>
        <dbReference type="Proteomes" id="UP000648984"/>
    </source>
</evidence>
<dbReference type="CDD" id="cd07186">
    <property type="entry name" value="CofD_like"/>
    <property type="match status" value="1"/>
</dbReference>
<organism evidence="3 4">
    <name type="scientific">Aromatoleum diolicum</name>
    <dbReference type="NCBI Taxonomy" id="75796"/>
    <lineage>
        <taxon>Bacteria</taxon>
        <taxon>Pseudomonadati</taxon>
        <taxon>Pseudomonadota</taxon>
        <taxon>Betaproteobacteria</taxon>
        <taxon>Rhodocyclales</taxon>
        <taxon>Rhodocyclaceae</taxon>
        <taxon>Aromatoleum</taxon>
    </lineage>
</organism>
<comment type="caution">
    <text evidence="3">The sequence shown here is derived from an EMBL/GenBank/DDBJ whole genome shotgun (WGS) entry which is preliminary data.</text>
</comment>
<dbReference type="NCBIfam" id="TIGR01819">
    <property type="entry name" value="F420_cofD"/>
    <property type="match status" value="1"/>
</dbReference>
<evidence type="ECO:0000256" key="1">
    <source>
        <dbReference type="ARBA" id="ARBA00022679"/>
    </source>
</evidence>
<accession>A0ABX1QHE6</accession>
<reference evidence="3 4" key="1">
    <citation type="submission" date="2019-12" db="EMBL/GenBank/DDBJ databases">
        <title>Comparative genomics gives insights into the taxonomy of the Azoarcus-Aromatoleum group and reveals separate origins of nif in the plant-associated Azoarcus and non-plant-associated Aromatoleum sub-groups.</title>
        <authorList>
            <person name="Lafos M."/>
            <person name="Maluk M."/>
            <person name="Batista M."/>
            <person name="Junghare M."/>
            <person name="Carmona M."/>
            <person name="Faoro H."/>
            <person name="Cruz L.M."/>
            <person name="Battistoni F."/>
            <person name="De Souza E."/>
            <person name="Pedrosa F."/>
            <person name="Chen W.-M."/>
            <person name="Poole P.S."/>
            <person name="Dixon R.A."/>
            <person name="James E.K."/>
        </authorList>
    </citation>
    <scope>NUCLEOTIDE SEQUENCE [LARGE SCALE GENOMIC DNA]</scope>
    <source>
        <strain evidence="3 4">22Lin</strain>
    </source>
</reference>
<evidence type="ECO:0000256" key="2">
    <source>
        <dbReference type="ARBA" id="ARBA00022842"/>
    </source>
</evidence>
<proteinExistence type="inferred from homology"/>
<dbReference type="Gene3D" id="3.40.50.10680">
    <property type="entry name" value="CofD-like domains"/>
    <property type="match status" value="1"/>
</dbReference>
<dbReference type="GO" id="GO:0043743">
    <property type="term" value="F:LPPG:FO 2-phospho-L-lactate transferase activity"/>
    <property type="evidence" value="ECO:0007669"/>
    <property type="project" value="UniProtKB-EC"/>
</dbReference>
<sequence>MSARRIVALSGGVGGAKLADGLMRVLPQDTLTVVVNTGDDFRHLGLHISPDIDTVLYTLCGLANPETGWGRRNETWQFMQALASLGGETWFRLGDADLAMHIERTRRLDSGQKLSSIVADCAHRLGIRAEVLPMTDAPVRTRVDTTEGRLDFQDYFVRRQCAPVVSGLRYDGAARAEPVHSAVAAIRSAAAILICPSNPYLSIAPMLAVPGLRQALRDAEAPVIAVSPLINGAAVKGPTAKIMAELGLPVCAPEIARHYGDLIDGFVLDERDAALADQIDIPVCLADTLMKDIDDRERVARASLAFAERLRAEMIA</sequence>
<dbReference type="EC" id="2.7.8.28" evidence="3"/>
<dbReference type="Gene3D" id="1.10.8.240">
    <property type="entry name" value="CofD-like domain"/>
    <property type="match status" value="1"/>
</dbReference>
<dbReference type="SUPFAM" id="SSF142338">
    <property type="entry name" value="CofD-like"/>
    <property type="match status" value="1"/>
</dbReference>
<dbReference type="RefSeq" id="WP_169261611.1">
    <property type="nucleotide sequence ID" value="NZ_WTVQ01000033.1"/>
</dbReference>
<evidence type="ECO:0000313" key="3">
    <source>
        <dbReference type="EMBL" id="NMG76465.1"/>
    </source>
</evidence>